<dbReference type="PANTHER" id="PTHR24161">
    <property type="entry name" value="ANK_REP_REGION DOMAIN-CONTAINING PROTEIN-RELATED"/>
    <property type="match status" value="1"/>
</dbReference>
<dbReference type="EMBL" id="LSMT01001005">
    <property type="protein sequence ID" value="PFX13327.1"/>
    <property type="molecule type" value="Genomic_DNA"/>
</dbReference>
<accession>A0A2B4RAE0</accession>
<evidence type="ECO:0000256" key="1">
    <source>
        <dbReference type="ARBA" id="ARBA00022737"/>
    </source>
</evidence>
<evidence type="ECO:0000256" key="2">
    <source>
        <dbReference type="ARBA" id="ARBA00023043"/>
    </source>
</evidence>
<dbReference type="InterPro" id="IPR036770">
    <property type="entry name" value="Ankyrin_rpt-contain_sf"/>
</dbReference>
<dbReference type="PROSITE" id="PS50297">
    <property type="entry name" value="ANK_REP_REGION"/>
    <property type="match status" value="4"/>
</dbReference>
<evidence type="ECO:0000313" key="5">
    <source>
        <dbReference type="EMBL" id="PFX13327.1"/>
    </source>
</evidence>
<keyword evidence="1" id="KW-0677">Repeat</keyword>
<sequence>MSYVAYKSLLSEIRRQLEQHDHQQLLEMCGLDDEDANILGARSLLRNLEENNFLSIDELGDLEEVLESLGEFSLLGKLKKFQSKRKEYNDLLILISRVLDSDERNHPEKLMNICRRKTSEDFEVDILDVRTLFLELEKRRYLGFRRLTVLKEILTEIEREDLVKEVRDFEERRNNNDSFERNRAHVVSLANDVGGRLRGESPPGLIERDLRPISLTCTMEEVMEGFTCYRLLSHLEGKNDPNQLSRKGHSTTDALIYMLHAIYEAVDSVCFTRNVFIDRRWSATSSKRSQTLTRSALLVKPHQDEVSPMKLTRLESKIKLLEESVEILERRRPIDDIAEGLAQNVVYEWPRIESVSLGQLKRSFTQANLESLQFETQSLMTETSDSGMGTEGAPSEIGMDIGGADPFAKRQFGRNSLHFASQGGNVTVIETIMSDGLNIDSRDGDGNTPLLLAAANGKVEAVNHLLVKKANPFVKGQFGRNSLHFASQGGNVTVIETIMSDGLNIDSRDGDGNTPLLLAAANGKVEAVNHLLVKKANPFVKGQFGRNSLHFASQGGDVAIIETIM</sequence>
<keyword evidence="2 3" id="KW-0040">ANK repeat</keyword>
<feature type="domain" description="DED" evidence="4">
    <location>
        <begin position="87"/>
        <end position="168"/>
    </location>
</feature>
<dbReference type="Pfam" id="PF12796">
    <property type="entry name" value="Ank_2"/>
    <property type="match status" value="2"/>
</dbReference>
<feature type="repeat" description="ANK" evidence="3">
    <location>
        <begin position="445"/>
        <end position="477"/>
    </location>
</feature>
<feature type="domain" description="DED" evidence="4">
    <location>
        <begin position="5"/>
        <end position="80"/>
    </location>
</feature>
<gene>
    <name evidence="5" type="ORF">AWC38_SpisGene22594</name>
</gene>
<name>A0A2B4RAE0_STYPI</name>
<dbReference type="Gene3D" id="1.10.533.10">
    <property type="entry name" value="Death Domain, Fas"/>
    <property type="match status" value="2"/>
</dbReference>
<evidence type="ECO:0000256" key="3">
    <source>
        <dbReference type="PROSITE-ProRule" id="PRU00023"/>
    </source>
</evidence>
<dbReference type="PROSITE" id="PS50088">
    <property type="entry name" value="ANK_REPEAT"/>
    <property type="match status" value="4"/>
</dbReference>
<evidence type="ECO:0000259" key="4">
    <source>
        <dbReference type="PROSITE" id="PS50168"/>
    </source>
</evidence>
<dbReference type="PROSITE" id="PS50168">
    <property type="entry name" value="DED"/>
    <property type="match status" value="2"/>
</dbReference>
<feature type="repeat" description="ANK" evidence="3">
    <location>
        <begin position="511"/>
        <end position="543"/>
    </location>
</feature>
<dbReference type="InterPro" id="IPR002110">
    <property type="entry name" value="Ankyrin_rpt"/>
</dbReference>
<dbReference type="SMART" id="SM00248">
    <property type="entry name" value="ANK"/>
    <property type="match status" value="4"/>
</dbReference>
<organism evidence="5 6">
    <name type="scientific">Stylophora pistillata</name>
    <name type="common">Smooth cauliflower coral</name>
    <dbReference type="NCBI Taxonomy" id="50429"/>
    <lineage>
        <taxon>Eukaryota</taxon>
        <taxon>Metazoa</taxon>
        <taxon>Cnidaria</taxon>
        <taxon>Anthozoa</taxon>
        <taxon>Hexacorallia</taxon>
        <taxon>Scleractinia</taxon>
        <taxon>Astrocoeniina</taxon>
        <taxon>Pocilloporidae</taxon>
        <taxon>Stylophora</taxon>
    </lineage>
</organism>
<evidence type="ECO:0000313" key="6">
    <source>
        <dbReference type="Proteomes" id="UP000225706"/>
    </source>
</evidence>
<dbReference type="Proteomes" id="UP000225706">
    <property type="component" value="Unassembled WGS sequence"/>
</dbReference>
<dbReference type="PANTHER" id="PTHR24161:SF85">
    <property type="entry name" value="PALMITOYLTRANSFERASE HIP14"/>
    <property type="match status" value="1"/>
</dbReference>
<feature type="repeat" description="ANK" evidence="3">
    <location>
        <begin position="412"/>
        <end position="444"/>
    </location>
</feature>
<proteinExistence type="predicted"/>
<keyword evidence="6" id="KW-1185">Reference proteome</keyword>
<dbReference type="InterPro" id="IPR001875">
    <property type="entry name" value="DED_dom"/>
</dbReference>
<dbReference type="SUPFAM" id="SSF47986">
    <property type="entry name" value="DEATH domain"/>
    <property type="match status" value="1"/>
</dbReference>
<dbReference type="InterPro" id="IPR011029">
    <property type="entry name" value="DEATH-like_dom_sf"/>
</dbReference>
<comment type="caution">
    <text evidence="5">The sequence shown here is derived from an EMBL/GenBank/DDBJ whole genome shotgun (WGS) entry which is preliminary data.</text>
</comment>
<dbReference type="Gene3D" id="1.25.40.20">
    <property type="entry name" value="Ankyrin repeat-containing domain"/>
    <property type="match status" value="1"/>
</dbReference>
<dbReference type="GO" id="GO:0042981">
    <property type="term" value="P:regulation of apoptotic process"/>
    <property type="evidence" value="ECO:0007669"/>
    <property type="project" value="InterPro"/>
</dbReference>
<feature type="repeat" description="ANK" evidence="3">
    <location>
        <begin position="478"/>
        <end position="510"/>
    </location>
</feature>
<protein>
    <submittedName>
        <fullName evidence="5">Putative ankyrin repeat protein</fullName>
    </submittedName>
</protein>
<dbReference type="AlphaFoldDB" id="A0A2B4RAE0"/>
<reference evidence="6" key="1">
    <citation type="journal article" date="2017" name="bioRxiv">
        <title>Comparative analysis of the genomes of Stylophora pistillata and Acropora digitifera provides evidence for extensive differences between species of corals.</title>
        <authorList>
            <person name="Voolstra C.R."/>
            <person name="Li Y."/>
            <person name="Liew Y.J."/>
            <person name="Baumgarten S."/>
            <person name="Zoccola D."/>
            <person name="Flot J.-F."/>
            <person name="Tambutte S."/>
            <person name="Allemand D."/>
            <person name="Aranda M."/>
        </authorList>
    </citation>
    <scope>NUCLEOTIDE SEQUENCE [LARGE SCALE GENOMIC DNA]</scope>
</reference>
<dbReference type="OrthoDB" id="194358at2759"/>
<dbReference type="SUPFAM" id="SSF48403">
    <property type="entry name" value="Ankyrin repeat"/>
    <property type="match status" value="1"/>
</dbReference>